<evidence type="ECO:0000256" key="4">
    <source>
        <dbReference type="ARBA" id="ARBA00022857"/>
    </source>
</evidence>
<dbReference type="InterPro" id="IPR018214">
    <property type="entry name" value="GluRdtase_CS"/>
</dbReference>
<dbReference type="NCBIfam" id="TIGR01035">
    <property type="entry name" value="hemA"/>
    <property type="match status" value="1"/>
</dbReference>
<dbReference type="SUPFAM" id="SSF51735">
    <property type="entry name" value="NAD(P)-binding Rossmann-fold domains"/>
    <property type="match status" value="1"/>
</dbReference>
<evidence type="ECO:0000259" key="13">
    <source>
        <dbReference type="Pfam" id="PF05201"/>
    </source>
</evidence>
<comment type="miscellaneous">
    <text evidence="8">During catalysis, the active site Cys acts as a nucleophile attacking the alpha-carbonyl group of tRNA-bound glutamate with the formation of a thioester intermediate between enzyme and glutamate, and the concomitant release of tRNA(Glu). The thioester intermediate is finally reduced by direct hydride transfer from NADPH, to form the product GSA.</text>
</comment>
<keyword evidence="4 8" id="KW-0521">NADP</keyword>
<dbReference type="InterPro" id="IPR036291">
    <property type="entry name" value="NAD(P)-bd_dom_sf"/>
</dbReference>
<comment type="similarity">
    <text evidence="2 8 9">Belongs to the glutamyl-tRNA reductase family.</text>
</comment>
<evidence type="ECO:0000313" key="14">
    <source>
        <dbReference type="EMBL" id="MDT7044256.1"/>
    </source>
</evidence>
<dbReference type="PANTHER" id="PTHR43013:SF1">
    <property type="entry name" value="GLUTAMYL-TRNA REDUCTASE"/>
    <property type="match status" value="1"/>
</dbReference>
<organism evidence="14 15">
    <name type="scientific">Candidatus Nitronereus thalassa</name>
    <dbReference type="NCBI Taxonomy" id="3020898"/>
    <lineage>
        <taxon>Bacteria</taxon>
        <taxon>Pseudomonadati</taxon>
        <taxon>Nitrospirota</taxon>
        <taxon>Nitrospiria</taxon>
        <taxon>Nitrospirales</taxon>
        <taxon>Nitrospiraceae</taxon>
        <taxon>Candidatus Nitronereus</taxon>
    </lineage>
</organism>
<dbReference type="InterPro" id="IPR015896">
    <property type="entry name" value="4pyrrol_synth_GluRdtase_dimer"/>
</dbReference>
<evidence type="ECO:0000256" key="10">
    <source>
        <dbReference type="SAM" id="MobiDB-lite"/>
    </source>
</evidence>
<feature type="compositionally biased region" description="Basic and acidic residues" evidence="10">
    <location>
        <begin position="424"/>
        <end position="433"/>
    </location>
</feature>
<evidence type="ECO:0000256" key="7">
    <source>
        <dbReference type="ARBA" id="ARBA00047464"/>
    </source>
</evidence>
<evidence type="ECO:0000259" key="11">
    <source>
        <dbReference type="Pfam" id="PF00745"/>
    </source>
</evidence>
<feature type="binding site" evidence="8">
    <location>
        <begin position="190"/>
        <end position="195"/>
    </location>
    <ligand>
        <name>NADP(+)</name>
        <dbReference type="ChEBI" id="CHEBI:58349"/>
    </ligand>
</feature>
<dbReference type="SUPFAM" id="SSF69742">
    <property type="entry name" value="Glutamyl tRNA-reductase catalytic, N-terminal domain"/>
    <property type="match status" value="1"/>
</dbReference>
<feature type="binding site" evidence="8">
    <location>
        <begin position="115"/>
        <end position="117"/>
    </location>
    <ligand>
        <name>substrate</name>
    </ligand>
</feature>
<evidence type="ECO:0000256" key="2">
    <source>
        <dbReference type="ARBA" id="ARBA00005916"/>
    </source>
</evidence>
<dbReference type="PANTHER" id="PTHR43013">
    <property type="entry name" value="GLUTAMYL-TRNA REDUCTASE"/>
    <property type="match status" value="1"/>
</dbReference>
<keyword evidence="6 8" id="KW-0627">Porphyrin biosynthesis</keyword>
<feature type="domain" description="Tetrapyrrole biosynthesis glutamyl-tRNA reductase dimerisation" evidence="11">
    <location>
        <begin position="321"/>
        <end position="420"/>
    </location>
</feature>
<comment type="caution">
    <text evidence="14">The sequence shown here is derived from an EMBL/GenBank/DDBJ whole genome shotgun (WGS) entry which is preliminary data.</text>
</comment>
<feature type="domain" description="Glutamyl-tRNA reductase N-terminal" evidence="13">
    <location>
        <begin position="6"/>
        <end position="157"/>
    </location>
</feature>
<feature type="region of interest" description="Disordered" evidence="10">
    <location>
        <begin position="424"/>
        <end position="470"/>
    </location>
</feature>
<dbReference type="Gene3D" id="3.30.460.30">
    <property type="entry name" value="Glutamyl-tRNA reductase, N-terminal domain"/>
    <property type="match status" value="1"/>
</dbReference>
<evidence type="ECO:0000256" key="5">
    <source>
        <dbReference type="ARBA" id="ARBA00023002"/>
    </source>
</evidence>
<feature type="site" description="Important for activity" evidence="8">
    <location>
        <position position="100"/>
    </location>
</feature>
<dbReference type="InterPro" id="IPR036343">
    <property type="entry name" value="GluRdtase_N_sf"/>
</dbReference>
<comment type="catalytic activity">
    <reaction evidence="7 8 9">
        <text>(S)-4-amino-5-oxopentanoate + tRNA(Glu) + NADP(+) = L-glutamyl-tRNA(Glu) + NADPH + H(+)</text>
        <dbReference type="Rhea" id="RHEA:12344"/>
        <dbReference type="Rhea" id="RHEA-COMP:9663"/>
        <dbReference type="Rhea" id="RHEA-COMP:9680"/>
        <dbReference type="ChEBI" id="CHEBI:15378"/>
        <dbReference type="ChEBI" id="CHEBI:57501"/>
        <dbReference type="ChEBI" id="CHEBI:57783"/>
        <dbReference type="ChEBI" id="CHEBI:58349"/>
        <dbReference type="ChEBI" id="CHEBI:78442"/>
        <dbReference type="ChEBI" id="CHEBI:78520"/>
        <dbReference type="EC" id="1.2.1.70"/>
    </reaction>
</comment>
<evidence type="ECO:0000256" key="9">
    <source>
        <dbReference type="RuleBase" id="RU000584"/>
    </source>
</evidence>
<sequence>MHIIAVGLSHKTAPVELRELLAVPDSRMGEALTRLMTYPGVKEGMVLQTCNRVEVYAVVDQVESGFSSIQEFLVDSHLSLSAEQLLPHLYWHAGDRTISHLFRVTSSLDSMVVGEPQILGQVKNAFRLALTHNASGIILNKLVKKAISVAKRVRTETRIAENAVSVSYAAVELAKKVFGNLSARTVMLVGAGEMAKLAAQHLVNHGVRQVLLTTRDPLRARTVANRFEGSPIPFEDFRSEMGKADIVICSTGASHYLISAEDVNRAVRERRNRPIFLIDVSVPRNIDPAVREVDNAFLFDIDDLEMHIEQNREERRAESTKAEAIAKEEVVVIQKWLQSLVATPTIVALRKRAEEIKKVEVEKALNRLSALSDVDRETIEGLASGIVNKLIHGSLVTLKSAAQSSNGSIYIDAARRFYDLDTGDIEKEGDEPSRASSECTENSNPKPSVDQLNVHPSVNPQLSQETKKLA</sequence>
<keyword evidence="15" id="KW-1185">Reference proteome</keyword>
<dbReference type="Gene3D" id="3.40.50.720">
    <property type="entry name" value="NAD(P)-binding Rossmann-like Domain"/>
    <property type="match status" value="1"/>
</dbReference>
<accession>A0ABU3KCT7</accession>
<dbReference type="PIRSF" id="PIRSF000445">
    <property type="entry name" value="4pyrrol_synth_GluRdtase"/>
    <property type="match status" value="1"/>
</dbReference>
<dbReference type="Pfam" id="PF05201">
    <property type="entry name" value="GlutR_N"/>
    <property type="match status" value="1"/>
</dbReference>
<dbReference type="Pfam" id="PF01488">
    <property type="entry name" value="Shikimate_DH"/>
    <property type="match status" value="1"/>
</dbReference>
<comment type="function">
    <text evidence="8">Catalyzes the NADPH-dependent reduction of glutamyl-tRNA(Glu) to glutamate 1-semialdehyde (GSA).</text>
</comment>
<proteinExistence type="inferred from homology"/>
<dbReference type="InterPro" id="IPR000343">
    <property type="entry name" value="4pyrrol_synth_GluRdtase"/>
</dbReference>
<dbReference type="GO" id="GO:0008883">
    <property type="term" value="F:glutamyl-tRNA reductase activity"/>
    <property type="evidence" value="ECO:0007669"/>
    <property type="project" value="UniProtKB-EC"/>
</dbReference>
<evidence type="ECO:0000256" key="8">
    <source>
        <dbReference type="HAMAP-Rule" id="MF_00087"/>
    </source>
</evidence>
<dbReference type="InterPro" id="IPR036453">
    <property type="entry name" value="GluRdtase_dimer_dom_sf"/>
</dbReference>
<dbReference type="InterPro" id="IPR006151">
    <property type="entry name" value="Shikm_DH/Glu-tRNA_Rdtase"/>
</dbReference>
<evidence type="ECO:0000256" key="3">
    <source>
        <dbReference type="ARBA" id="ARBA00012970"/>
    </source>
</evidence>
<evidence type="ECO:0000256" key="1">
    <source>
        <dbReference type="ARBA" id="ARBA00005059"/>
    </source>
</evidence>
<feature type="binding site" evidence="8">
    <location>
        <position position="121"/>
    </location>
    <ligand>
        <name>substrate</name>
    </ligand>
</feature>
<gene>
    <name evidence="8 14" type="primary">hemA</name>
    <name evidence="14" type="ORF">PPG34_18035</name>
</gene>
<comment type="subunit">
    <text evidence="8">Homodimer.</text>
</comment>
<feature type="active site" description="Nucleophile" evidence="8">
    <location>
        <position position="50"/>
    </location>
</feature>
<comment type="domain">
    <text evidence="8">Possesses an unusual extended V-shaped dimeric structure with each monomer consisting of three distinct domains arranged along a curved 'spinal' alpha-helix. The N-terminal catalytic domain specifically recognizes the glutamate moiety of the substrate. The second domain is the NADPH-binding domain, and the third C-terminal domain is responsible for dimerization.</text>
</comment>
<evidence type="ECO:0000259" key="12">
    <source>
        <dbReference type="Pfam" id="PF01488"/>
    </source>
</evidence>
<dbReference type="Proteomes" id="UP001250932">
    <property type="component" value="Unassembled WGS sequence"/>
</dbReference>
<feature type="domain" description="Quinate/shikimate 5-dehydrogenase/glutamyl-tRNA reductase" evidence="12">
    <location>
        <begin position="172"/>
        <end position="305"/>
    </location>
</feature>
<reference evidence="14 15" key="1">
    <citation type="journal article" date="2023" name="ISME J.">
        <title>Cultivation and genomic characterization of novel and ubiquitous marine nitrite-oxidizing bacteria from the Nitrospirales.</title>
        <authorList>
            <person name="Mueller A.J."/>
            <person name="Daebeler A."/>
            <person name="Herbold C.W."/>
            <person name="Kirkegaard R.H."/>
            <person name="Daims H."/>
        </authorList>
    </citation>
    <scope>NUCLEOTIDE SEQUENCE [LARGE SCALE GENOMIC DNA]</scope>
    <source>
        <strain evidence="14 15">EB</strain>
    </source>
</reference>
<feature type="compositionally biased region" description="Polar residues" evidence="10">
    <location>
        <begin position="434"/>
        <end position="464"/>
    </location>
</feature>
<dbReference type="InterPro" id="IPR015895">
    <property type="entry name" value="4pyrrol_synth_GluRdtase_N"/>
</dbReference>
<name>A0ABU3KCT7_9BACT</name>
<dbReference type="RefSeq" id="WP_313834841.1">
    <property type="nucleotide sequence ID" value="NZ_JAQOUE010000002.1"/>
</dbReference>
<dbReference type="EC" id="1.2.1.70" evidence="3 8"/>
<dbReference type="SUPFAM" id="SSF69075">
    <property type="entry name" value="Glutamyl tRNA-reductase dimerization domain"/>
    <property type="match status" value="1"/>
</dbReference>
<evidence type="ECO:0000256" key="6">
    <source>
        <dbReference type="ARBA" id="ARBA00023244"/>
    </source>
</evidence>
<dbReference type="CDD" id="cd05213">
    <property type="entry name" value="NAD_bind_Glutamyl_tRNA_reduct"/>
    <property type="match status" value="1"/>
</dbReference>
<dbReference type="HAMAP" id="MF_00087">
    <property type="entry name" value="Glu_tRNA_reductase"/>
    <property type="match status" value="1"/>
</dbReference>
<protein>
    <recommendedName>
        <fullName evidence="3 8">Glutamyl-tRNA reductase</fullName>
        <shortName evidence="8">GluTR</shortName>
        <ecNumber evidence="3 8">1.2.1.70</ecNumber>
    </recommendedName>
</protein>
<feature type="binding site" evidence="8">
    <location>
        <begin position="49"/>
        <end position="52"/>
    </location>
    <ligand>
        <name>substrate</name>
    </ligand>
</feature>
<feature type="binding site" evidence="8">
    <location>
        <position position="110"/>
    </location>
    <ligand>
        <name>substrate</name>
    </ligand>
</feature>
<dbReference type="PROSITE" id="PS00747">
    <property type="entry name" value="GLUTR"/>
    <property type="match status" value="1"/>
</dbReference>
<keyword evidence="5 8" id="KW-0560">Oxidoreductase</keyword>
<comment type="pathway">
    <text evidence="1 8 9">Porphyrin-containing compound metabolism; protoporphyrin-IX biosynthesis; 5-aminolevulinate from L-glutamyl-tRNA(Glu): step 1/2.</text>
</comment>
<evidence type="ECO:0000313" key="15">
    <source>
        <dbReference type="Proteomes" id="UP001250932"/>
    </source>
</evidence>
<dbReference type="Pfam" id="PF00745">
    <property type="entry name" value="GlutR_dimer"/>
    <property type="match status" value="1"/>
</dbReference>
<dbReference type="EMBL" id="JAQOUE010000002">
    <property type="protein sequence ID" value="MDT7044256.1"/>
    <property type="molecule type" value="Genomic_DNA"/>
</dbReference>